<accession>A2DJE7</accession>
<proteinExistence type="predicted"/>
<dbReference type="EMBL" id="DS113207">
    <property type="protein sequence ID" value="EAY19534.1"/>
    <property type="molecule type" value="Genomic_DNA"/>
</dbReference>
<dbReference type="VEuPathDB" id="TrichDB:TVAG_136650"/>
<dbReference type="InParanoid" id="A2DJE7"/>
<organism evidence="1 2">
    <name type="scientific">Trichomonas vaginalis (strain ATCC PRA-98 / G3)</name>
    <dbReference type="NCBI Taxonomy" id="412133"/>
    <lineage>
        <taxon>Eukaryota</taxon>
        <taxon>Metamonada</taxon>
        <taxon>Parabasalia</taxon>
        <taxon>Trichomonadida</taxon>
        <taxon>Trichomonadidae</taxon>
        <taxon>Trichomonas</taxon>
    </lineage>
</organism>
<protein>
    <submittedName>
        <fullName evidence="1">Uncharacterized protein</fullName>
    </submittedName>
</protein>
<sequence length="211" mass="25477">MLCGLPRRISEKSRLSDKLYYSILFSYGFDADDANEIAGKLVKIQQDLKNIKFNVSNLDIYQYFKIFMDFYKGILNFLDLKGITQEEFTQLSRDFIYCCHGTYKNLKSFSQACSKNIIWIKFYRYFPKHYAQKLLIAGKEICVRYNDLLQWLRSENKKLWEKYKFRIHDDFKENPHYKNVMDDDLFNNIPEKDITFWFDDLDFLVPICIEN</sequence>
<reference evidence="1" key="1">
    <citation type="submission" date="2006-10" db="EMBL/GenBank/DDBJ databases">
        <authorList>
            <person name="Amadeo P."/>
            <person name="Zhao Q."/>
            <person name="Wortman J."/>
            <person name="Fraser-Liggett C."/>
            <person name="Carlton J."/>
        </authorList>
    </citation>
    <scope>NUCLEOTIDE SEQUENCE</scope>
    <source>
        <strain evidence="1">G3</strain>
    </source>
</reference>
<dbReference type="AlphaFoldDB" id="A2DJE7"/>
<evidence type="ECO:0000313" key="2">
    <source>
        <dbReference type="Proteomes" id="UP000001542"/>
    </source>
</evidence>
<gene>
    <name evidence="1" type="ORF">TVAG_136650</name>
</gene>
<reference evidence="1" key="2">
    <citation type="journal article" date="2007" name="Science">
        <title>Draft genome sequence of the sexually transmitted pathogen Trichomonas vaginalis.</title>
        <authorList>
            <person name="Carlton J.M."/>
            <person name="Hirt R.P."/>
            <person name="Silva J.C."/>
            <person name="Delcher A.L."/>
            <person name="Schatz M."/>
            <person name="Zhao Q."/>
            <person name="Wortman J.R."/>
            <person name="Bidwell S.L."/>
            <person name="Alsmark U.C.M."/>
            <person name="Besteiro S."/>
            <person name="Sicheritz-Ponten T."/>
            <person name="Noel C.J."/>
            <person name="Dacks J.B."/>
            <person name="Foster P.G."/>
            <person name="Simillion C."/>
            <person name="Van de Peer Y."/>
            <person name="Miranda-Saavedra D."/>
            <person name="Barton G.J."/>
            <person name="Westrop G.D."/>
            <person name="Mueller S."/>
            <person name="Dessi D."/>
            <person name="Fiori P.L."/>
            <person name="Ren Q."/>
            <person name="Paulsen I."/>
            <person name="Zhang H."/>
            <person name="Bastida-Corcuera F.D."/>
            <person name="Simoes-Barbosa A."/>
            <person name="Brown M.T."/>
            <person name="Hayes R.D."/>
            <person name="Mukherjee M."/>
            <person name="Okumura C.Y."/>
            <person name="Schneider R."/>
            <person name="Smith A.J."/>
            <person name="Vanacova S."/>
            <person name="Villalvazo M."/>
            <person name="Haas B.J."/>
            <person name="Pertea M."/>
            <person name="Feldblyum T.V."/>
            <person name="Utterback T.R."/>
            <person name="Shu C.L."/>
            <person name="Osoegawa K."/>
            <person name="de Jong P.J."/>
            <person name="Hrdy I."/>
            <person name="Horvathova L."/>
            <person name="Zubacova Z."/>
            <person name="Dolezal P."/>
            <person name="Malik S.B."/>
            <person name="Logsdon J.M. Jr."/>
            <person name="Henze K."/>
            <person name="Gupta A."/>
            <person name="Wang C.C."/>
            <person name="Dunne R.L."/>
            <person name="Upcroft J.A."/>
            <person name="Upcroft P."/>
            <person name="White O."/>
            <person name="Salzberg S.L."/>
            <person name="Tang P."/>
            <person name="Chiu C.-H."/>
            <person name="Lee Y.-S."/>
            <person name="Embley T.M."/>
            <person name="Coombs G.H."/>
            <person name="Mottram J.C."/>
            <person name="Tachezy J."/>
            <person name="Fraser-Liggett C.M."/>
            <person name="Johnson P.J."/>
        </authorList>
    </citation>
    <scope>NUCLEOTIDE SEQUENCE [LARGE SCALE GENOMIC DNA]</scope>
    <source>
        <strain evidence="1">G3</strain>
    </source>
</reference>
<dbReference type="KEGG" id="tva:5465062"/>
<dbReference type="RefSeq" id="XP_001580520.1">
    <property type="nucleotide sequence ID" value="XM_001580470.1"/>
</dbReference>
<name>A2DJE7_TRIV3</name>
<keyword evidence="2" id="KW-1185">Reference proteome</keyword>
<dbReference type="VEuPathDB" id="TrichDB:TVAGG3_0543200"/>
<dbReference type="Proteomes" id="UP000001542">
    <property type="component" value="Unassembled WGS sequence"/>
</dbReference>
<evidence type="ECO:0000313" key="1">
    <source>
        <dbReference type="EMBL" id="EAY19534.1"/>
    </source>
</evidence>